<keyword evidence="1 3" id="KW-0540">Nuclease</keyword>
<reference evidence="3 4" key="1">
    <citation type="submission" date="2022-10" db="EMBL/GenBank/DDBJ databases">
        <title>Draft genome assembly of moderately radiation resistant bacterium Metabacillus halosaccharovorans.</title>
        <authorList>
            <person name="Pal S."/>
            <person name="Gopinathan A."/>
        </authorList>
    </citation>
    <scope>NUCLEOTIDE SEQUENCE [LARGE SCALE GENOMIC DNA]</scope>
    <source>
        <strain evidence="3 4">VITHBRA001</strain>
    </source>
</reference>
<protein>
    <submittedName>
        <fullName evidence="3">3'-5' exonuclease</fullName>
    </submittedName>
</protein>
<dbReference type="NCBIfam" id="TIGR00573">
    <property type="entry name" value="dnaq"/>
    <property type="match status" value="1"/>
</dbReference>
<name>A0ABT3DGG6_9BACI</name>
<dbReference type="GO" id="GO:0004527">
    <property type="term" value="F:exonuclease activity"/>
    <property type="evidence" value="ECO:0007669"/>
    <property type="project" value="UniProtKB-KW"/>
</dbReference>
<keyword evidence="4" id="KW-1185">Reference proteome</keyword>
<feature type="domain" description="Exonuclease" evidence="2">
    <location>
        <begin position="57"/>
        <end position="225"/>
    </location>
</feature>
<gene>
    <name evidence="3" type="ORF">OIH86_09850</name>
</gene>
<dbReference type="InterPro" id="IPR036397">
    <property type="entry name" value="RNaseH_sf"/>
</dbReference>
<evidence type="ECO:0000313" key="3">
    <source>
        <dbReference type="EMBL" id="MCV9885961.1"/>
    </source>
</evidence>
<dbReference type="SUPFAM" id="SSF53098">
    <property type="entry name" value="Ribonuclease H-like"/>
    <property type="match status" value="1"/>
</dbReference>
<dbReference type="InterPro" id="IPR006054">
    <property type="entry name" value="DnaQ"/>
</dbReference>
<dbReference type="Pfam" id="PF00929">
    <property type="entry name" value="RNase_T"/>
    <property type="match status" value="1"/>
</dbReference>
<evidence type="ECO:0000313" key="4">
    <source>
        <dbReference type="Proteomes" id="UP001526147"/>
    </source>
</evidence>
<evidence type="ECO:0000256" key="1">
    <source>
        <dbReference type="ARBA" id="ARBA00022839"/>
    </source>
</evidence>
<dbReference type="Gene3D" id="3.30.420.10">
    <property type="entry name" value="Ribonuclease H-like superfamily/Ribonuclease H"/>
    <property type="match status" value="1"/>
</dbReference>
<proteinExistence type="predicted"/>
<dbReference type="InterPro" id="IPR013520">
    <property type="entry name" value="Ribonucl_H"/>
</dbReference>
<keyword evidence="1 3" id="KW-0269">Exonuclease</keyword>
<sequence length="233" mass="26844">MPDDIKIIKYFLWDHYFLKYHIKKMTQLPSFSTARQSIEEFLSSQQGLMKQSLSSCTFTIFDLETTGFFPTMGDEIISIGAIKVKDLQIQYNEAFYTIVKPIGRIPKGIQELTGLPEEILNKAEPFPVGLSKFLDFSKGSILVAHPASFDIEFLKSTIKLWSLPHFSVEYLDSHLLANEKFQGMRNYLDELVERLGIPERERHHALNDAIMTAEVFIKLIEKFDPSKMISELQ</sequence>
<dbReference type="RefSeq" id="WP_264142648.1">
    <property type="nucleotide sequence ID" value="NZ_JAOYEY010000035.1"/>
</dbReference>
<dbReference type="CDD" id="cd06127">
    <property type="entry name" value="DEDDh"/>
    <property type="match status" value="1"/>
</dbReference>
<dbReference type="PANTHER" id="PTHR30231">
    <property type="entry name" value="DNA POLYMERASE III SUBUNIT EPSILON"/>
    <property type="match status" value="1"/>
</dbReference>
<dbReference type="SMART" id="SM00479">
    <property type="entry name" value="EXOIII"/>
    <property type="match status" value="1"/>
</dbReference>
<keyword evidence="1 3" id="KW-0378">Hydrolase</keyword>
<dbReference type="PANTHER" id="PTHR30231:SF41">
    <property type="entry name" value="DNA POLYMERASE III SUBUNIT EPSILON"/>
    <property type="match status" value="1"/>
</dbReference>
<comment type="caution">
    <text evidence="3">The sequence shown here is derived from an EMBL/GenBank/DDBJ whole genome shotgun (WGS) entry which is preliminary data.</text>
</comment>
<dbReference type="EMBL" id="JAOYEY010000035">
    <property type="protein sequence ID" value="MCV9885961.1"/>
    <property type="molecule type" value="Genomic_DNA"/>
</dbReference>
<organism evidence="3 4">
    <name type="scientific">Metabacillus halosaccharovorans</name>
    <dbReference type="NCBI Taxonomy" id="930124"/>
    <lineage>
        <taxon>Bacteria</taxon>
        <taxon>Bacillati</taxon>
        <taxon>Bacillota</taxon>
        <taxon>Bacilli</taxon>
        <taxon>Bacillales</taxon>
        <taxon>Bacillaceae</taxon>
        <taxon>Metabacillus</taxon>
    </lineage>
</organism>
<dbReference type="Proteomes" id="UP001526147">
    <property type="component" value="Unassembled WGS sequence"/>
</dbReference>
<dbReference type="InterPro" id="IPR012337">
    <property type="entry name" value="RNaseH-like_sf"/>
</dbReference>
<evidence type="ECO:0000259" key="2">
    <source>
        <dbReference type="SMART" id="SM00479"/>
    </source>
</evidence>
<accession>A0ABT3DGG6</accession>